<accession>A0ACB8WVB8</accession>
<reference evidence="1" key="1">
    <citation type="submission" date="2022-04" db="EMBL/GenBank/DDBJ databases">
        <title>Jade perch genome.</title>
        <authorList>
            <person name="Chao B."/>
        </authorList>
    </citation>
    <scope>NUCLEOTIDE SEQUENCE</scope>
    <source>
        <strain evidence="1">CB-2022</strain>
    </source>
</reference>
<name>A0ACB8WVB8_9TELE</name>
<evidence type="ECO:0000313" key="1">
    <source>
        <dbReference type="EMBL" id="KAI3371749.1"/>
    </source>
</evidence>
<protein>
    <submittedName>
        <fullName evidence="1">Uncharacterized protein</fullName>
    </submittedName>
</protein>
<keyword evidence="2" id="KW-1185">Reference proteome</keyword>
<dbReference type="Proteomes" id="UP000831701">
    <property type="component" value="Chromosome 6"/>
</dbReference>
<sequence>MNTDACLRRHNGQWQTEPCVSPRPQRISESSKVFRWVDQAVEVLQGLNEQRRHSQFCDVVLVADEQRVPAHRALLAVSSPYFHAMFTLGMREEHQEEVELVGMSDIGLTAVVDFLYSGELPLDGGNIDYVLEAAHLLQVWQVVDFCCQYLEREVSEENYLYLQELAQLYSLERLDAFIDHFILTRFATLSFTPDFLRDIPLHKLTSYLSSSKVQHDSEQALLQATLQWLSHTPGRTAHARQLLSHICFPLMPVGDLVGRVLPAVRALLPEEAGCEALVEEALGYHARPSAQPLLQTGRTMLREGVEQLLLIGGEVSEHGEELSANVCRLDGETGIWEVETELPAQRSHHCLAVLGGFIFAAGGSSSRDNGGDAACNLLYRYDPRHNQWTKGSPMNQRRVDFYLGAVGESLIAVGGRNDTGALSSVEVYHPAEDCWSYVAELPRFTYGHAGTVHRGIVYISGGHDYQIGPYRKDVLSYDPSRDNDVWVERQAMSLARGWHCMASLNHLIYAIGGSDDHEDTTERFDILQVESYDPCSGQWTRVARLLLPNSEAGLAVWAGRIYVLGGYSWESMAFSRATQVYDPDKDSWSRGPDLPKRIAGASACVCTVNPLRSSLSPERKKMGQGLKAILHPT</sequence>
<organism evidence="1 2">
    <name type="scientific">Scortum barcoo</name>
    <name type="common">barcoo grunter</name>
    <dbReference type="NCBI Taxonomy" id="214431"/>
    <lineage>
        <taxon>Eukaryota</taxon>
        <taxon>Metazoa</taxon>
        <taxon>Chordata</taxon>
        <taxon>Craniata</taxon>
        <taxon>Vertebrata</taxon>
        <taxon>Euteleostomi</taxon>
        <taxon>Actinopterygii</taxon>
        <taxon>Neopterygii</taxon>
        <taxon>Teleostei</taxon>
        <taxon>Neoteleostei</taxon>
        <taxon>Acanthomorphata</taxon>
        <taxon>Eupercaria</taxon>
        <taxon>Centrarchiformes</taxon>
        <taxon>Terapontoidei</taxon>
        <taxon>Terapontidae</taxon>
        <taxon>Scortum</taxon>
    </lineage>
</organism>
<comment type="caution">
    <text evidence="1">The sequence shown here is derived from an EMBL/GenBank/DDBJ whole genome shotgun (WGS) entry which is preliminary data.</text>
</comment>
<dbReference type="EMBL" id="CM041536">
    <property type="protein sequence ID" value="KAI3371749.1"/>
    <property type="molecule type" value="Genomic_DNA"/>
</dbReference>
<proteinExistence type="predicted"/>
<gene>
    <name evidence="1" type="ORF">L3Q82_024300</name>
</gene>
<evidence type="ECO:0000313" key="2">
    <source>
        <dbReference type="Proteomes" id="UP000831701"/>
    </source>
</evidence>